<comment type="caution">
    <text evidence="2">The sequence shown here is derived from an EMBL/GenBank/DDBJ whole genome shotgun (WGS) entry which is preliminary data.</text>
</comment>
<name>A0ABT8R0H1_9BACT</name>
<evidence type="ECO:0000313" key="3">
    <source>
        <dbReference type="Proteomes" id="UP001168528"/>
    </source>
</evidence>
<dbReference type="EMBL" id="JAUKPO010000002">
    <property type="protein sequence ID" value="MDO1445578.1"/>
    <property type="molecule type" value="Genomic_DNA"/>
</dbReference>
<gene>
    <name evidence="2" type="ORF">Q0590_04925</name>
</gene>
<evidence type="ECO:0000259" key="1">
    <source>
        <dbReference type="Pfam" id="PF13785"/>
    </source>
</evidence>
<reference evidence="2" key="1">
    <citation type="submission" date="2023-07" db="EMBL/GenBank/DDBJ databases">
        <title>The genome sequence of Rhodocytophaga aerolata KACC 12507.</title>
        <authorList>
            <person name="Zhang X."/>
        </authorList>
    </citation>
    <scope>NUCLEOTIDE SEQUENCE</scope>
    <source>
        <strain evidence="2">KACC 12507</strain>
    </source>
</reference>
<keyword evidence="3" id="KW-1185">Reference proteome</keyword>
<proteinExistence type="predicted"/>
<sequence length="204" mass="22333">MSLPSIQCPSCGAQLDLQYRYSKMVVCSYCGQTSYINAGAASAAGQPILLADYGSVVSVGKRGKLKGKLFSVLGRLRFNYEDGFWDEWLLWFDGDEYTQYGLQEDEGEFILFSKKPLTSQAPVFDAVNVGTNISVNGATLFVTEKNRATINGGEGELPFQVIPGEKADYIDGISNGKPVSIEYMPGETEFNTGEALALTDFQWL</sequence>
<dbReference type="InterPro" id="IPR025235">
    <property type="entry name" value="DUF4178"/>
</dbReference>
<dbReference type="Proteomes" id="UP001168528">
    <property type="component" value="Unassembled WGS sequence"/>
</dbReference>
<feature type="domain" description="DUF4178" evidence="1">
    <location>
        <begin position="59"/>
        <end position="195"/>
    </location>
</feature>
<dbReference type="RefSeq" id="WP_302036382.1">
    <property type="nucleotide sequence ID" value="NZ_JAUKPO010000002.1"/>
</dbReference>
<evidence type="ECO:0000313" key="2">
    <source>
        <dbReference type="EMBL" id="MDO1445578.1"/>
    </source>
</evidence>
<organism evidence="2 3">
    <name type="scientific">Rhodocytophaga aerolata</name>
    <dbReference type="NCBI Taxonomy" id="455078"/>
    <lineage>
        <taxon>Bacteria</taxon>
        <taxon>Pseudomonadati</taxon>
        <taxon>Bacteroidota</taxon>
        <taxon>Cytophagia</taxon>
        <taxon>Cytophagales</taxon>
        <taxon>Rhodocytophagaceae</taxon>
        <taxon>Rhodocytophaga</taxon>
    </lineage>
</organism>
<dbReference type="Pfam" id="PF13785">
    <property type="entry name" value="DUF4178"/>
    <property type="match status" value="1"/>
</dbReference>
<accession>A0ABT8R0H1</accession>
<protein>
    <submittedName>
        <fullName evidence="2">DUF4178 domain-containing protein</fullName>
    </submittedName>
</protein>